<evidence type="ECO:0000313" key="4">
    <source>
        <dbReference type="Proteomes" id="UP000319852"/>
    </source>
</evidence>
<dbReference type="KEGG" id="amob:HG15A2_40000"/>
<dbReference type="InterPro" id="IPR001932">
    <property type="entry name" value="PPM-type_phosphatase-like_dom"/>
</dbReference>
<dbReference type="AlphaFoldDB" id="A0A517N0J5"/>
<gene>
    <name evidence="3" type="ORF">HG15A2_40000</name>
</gene>
<keyword evidence="4" id="KW-1185">Reference proteome</keyword>
<dbReference type="InterPro" id="IPR036457">
    <property type="entry name" value="PPM-type-like_dom_sf"/>
</dbReference>
<dbReference type="PROSITE" id="PS51746">
    <property type="entry name" value="PPM_2"/>
    <property type="match status" value="1"/>
</dbReference>
<proteinExistence type="predicted"/>
<keyword evidence="3" id="KW-0378">Hydrolase</keyword>
<dbReference type="Proteomes" id="UP000319852">
    <property type="component" value="Chromosome"/>
</dbReference>
<dbReference type="CDD" id="cd00143">
    <property type="entry name" value="PP2Cc"/>
    <property type="match status" value="1"/>
</dbReference>
<sequence length="458" mass="48456">MGCPQNSLNSRHDQGPRVSQESVKLSKAVGGLRCAAVSDVGMRRANNQDSLAVAIAEEEALWSSRGHLFVVADGMGAHAAGELASQIAADCIPHTYHKRRDLAPCEALLAAVHDANARINTKGQNSVDFHGMGTTCSCLALLPGGAVAAHVGDSRVYRLRGDAFEQITFDHSLVWEMAVAGQANEEDVPAYVPKNVITRSLGPNGVVKVDLEGPFALQTGDRFLLCSDGLTGPLSSQLIGLIVGALPTDDATQTLVDLANLLGGPDNITVIVAEVYDTRELGQHDASNPECDPPPANSSADQLPLLSALGVGLIGVVGCPLLWGVEHRVAAGALAVVTGLAAGLLMYARNKPSVTGASLPSPQGKAPYRRYETAPGPESIKPLVEIVRQLEDLEGQRDWQFDWNEIHAERESARNAIAKKDFRGAIVAYSRAVRILMQAVRDSTPEPPSDSSINLGVD</sequence>
<feature type="domain" description="PPM-type phosphatase" evidence="2">
    <location>
        <begin position="33"/>
        <end position="275"/>
    </location>
</feature>
<feature type="region of interest" description="Disordered" evidence="1">
    <location>
        <begin position="1"/>
        <end position="22"/>
    </location>
</feature>
<protein>
    <recommendedName>
        <fullName evidence="2">PPM-type phosphatase domain-containing protein</fullName>
    </recommendedName>
</protein>
<reference evidence="3 4" key="1">
    <citation type="submission" date="2019-02" db="EMBL/GenBank/DDBJ databases">
        <title>Deep-cultivation of Planctomycetes and their phenomic and genomic characterization uncovers novel biology.</title>
        <authorList>
            <person name="Wiegand S."/>
            <person name="Jogler M."/>
            <person name="Boedeker C."/>
            <person name="Pinto D."/>
            <person name="Vollmers J."/>
            <person name="Rivas-Marin E."/>
            <person name="Kohn T."/>
            <person name="Peeters S.H."/>
            <person name="Heuer A."/>
            <person name="Rast P."/>
            <person name="Oberbeckmann S."/>
            <person name="Bunk B."/>
            <person name="Jeske O."/>
            <person name="Meyerdierks A."/>
            <person name="Storesund J.E."/>
            <person name="Kallscheuer N."/>
            <person name="Luecker S."/>
            <person name="Lage O.M."/>
            <person name="Pohl T."/>
            <person name="Merkel B.J."/>
            <person name="Hornburger P."/>
            <person name="Mueller R.-W."/>
            <person name="Bruemmer F."/>
            <person name="Labrenz M."/>
            <person name="Spormann A.M."/>
            <person name="Op den Camp H."/>
            <person name="Overmann J."/>
            <person name="Amann R."/>
            <person name="Jetten M.S.M."/>
            <person name="Mascher T."/>
            <person name="Medema M.H."/>
            <person name="Devos D.P."/>
            <person name="Kaster A.-K."/>
            <person name="Ovreas L."/>
            <person name="Rohde M."/>
            <person name="Galperin M.Y."/>
            <person name="Jogler C."/>
        </authorList>
    </citation>
    <scope>NUCLEOTIDE SEQUENCE [LARGE SCALE GENOMIC DNA]</scope>
    <source>
        <strain evidence="3 4">HG15A2</strain>
    </source>
</reference>
<dbReference type="OrthoDB" id="9801841at2"/>
<organism evidence="3 4">
    <name type="scientific">Adhaeretor mobilis</name>
    <dbReference type="NCBI Taxonomy" id="1930276"/>
    <lineage>
        <taxon>Bacteria</taxon>
        <taxon>Pseudomonadati</taxon>
        <taxon>Planctomycetota</taxon>
        <taxon>Planctomycetia</taxon>
        <taxon>Pirellulales</taxon>
        <taxon>Lacipirellulaceae</taxon>
        <taxon>Adhaeretor</taxon>
    </lineage>
</organism>
<dbReference type="InterPro" id="IPR015655">
    <property type="entry name" value="PP2C"/>
</dbReference>
<dbReference type="SMART" id="SM00331">
    <property type="entry name" value="PP2C_SIG"/>
    <property type="match status" value="1"/>
</dbReference>
<evidence type="ECO:0000256" key="1">
    <source>
        <dbReference type="SAM" id="MobiDB-lite"/>
    </source>
</evidence>
<dbReference type="SMART" id="SM00332">
    <property type="entry name" value="PP2Cc"/>
    <property type="match status" value="1"/>
</dbReference>
<name>A0A517N0J5_9BACT</name>
<dbReference type="EMBL" id="CP036263">
    <property type="protein sequence ID" value="QDT00661.1"/>
    <property type="molecule type" value="Genomic_DNA"/>
</dbReference>
<dbReference type="GO" id="GO:0004722">
    <property type="term" value="F:protein serine/threonine phosphatase activity"/>
    <property type="evidence" value="ECO:0007669"/>
    <property type="project" value="InterPro"/>
</dbReference>
<evidence type="ECO:0000313" key="3">
    <source>
        <dbReference type="EMBL" id="QDT00661.1"/>
    </source>
</evidence>
<dbReference type="PANTHER" id="PTHR47992">
    <property type="entry name" value="PROTEIN PHOSPHATASE"/>
    <property type="match status" value="1"/>
</dbReference>
<evidence type="ECO:0000259" key="2">
    <source>
        <dbReference type="PROSITE" id="PS51746"/>
    </source>
</evidence>
<accession>A0A517N0J5</accession>
<dbReference type="Pfam" id="PF13672">
    <property type="entry name" value="PP2C_2"/>
    <property type="match status" value="1"/>
</dbReference>
<dbReference type="Gene3D" id="3.60.40.10">
    <property type="entry name" value="PPM-type phosphatase domain"/>
    <property type="match status" value="1"/>
</dbReference>
<dbReference type="SUPFAM" id="SSF81606">
    <property type="entry name" value="PP2C-like"/>
    <property type="match status" value="1"/>
</dbReference>